<accession>A0A010RWC0</accession>
<dbReference type="EMBL" id="AFOY02000015">
    <property type="protein sequence ID" value="EXF93219.1"/>
    <property type="molecule type" value="Genomic_DNA"/>
</dbReference>
<dbReference type="AlphaFoldDB" id="A0A010RWC0"/>
<evidence type="ECO:0000313" key="1">
    <source>
        <dbReference type="EMBL" id="EXF93219.1"/>
    </source>
</evidence>
<evidence type="ECO:0008006" key="3">
    <source>
        <dbReference type="Google" id="ProtNLM"/>
    </source>
</evidence>
<dbReference type="HOGENOM" id="CLU_146708_0_0_6"/>
<name>A0A010RWC0_PSEFL</name>
<comment type="caution">
    <text evidence="1">The sequence shown here is derived from an EMBL/GenBank/DDBJ whole genome shotgun (WGS) entry which is preliminary data.</text>
</comment>
<reference evidence="1 2" key="1">
    <citation type="journal article" date="2011" name="J. Bacteriol.">
        <title>Draft genome sequence of the polycyclic aromatic hydrocarbon-degrading, genetically engineered bioluminescent bioreporter Pseudomonas fluorescens HK44.</title>
        <authorList>
            <person name="Chauhan A."/>
            <person name="Layton A.C."/>
            <person name="Williams D.E."/>
            <person name="Smartt A.E."/>
            <person name="Ripp S."/>
            <person name="Karpinets T.V."/>
            <person name="Brown S.D."/>
            <person name="Sayler G.S."/>
        </authorList>
    </citation>
    <scope>NUCLEOTIDE SEQUENCE [LARGE SCALE GENOMIC DNA]</scope>
    <source>
        <strain evidence="1 2">HK44</strain>
    </source>
</reference>
<dbReference type="Proteomes" id="UP000022611">
    <property type="component" value="Unassembled WGS sequence"/>
</dbReference>
<gene>
    <name evidence="1" type="ORF">HK44_005885</name>
</gene>
<organism evidence="1 2">
    <name type="scientific">Pseudomonas fluorescens HK44</name>
    <dbReference type="NCBI Taxonomy" id="1042209"/>
    <lineage>
        <taxon>Bacteria</taxon>
        <taxon>Pseudomonadati</taxon>
        <taxon>Pseudomonadota</taxon>
        <taxon>Gammaproteobacteria</taxon>
        <taxon>Pseudomonadales</taxon>
        <taxon>Pseudomonadaceae</taxon>
        <taxon>Pseudomonas</taxon>
    </lineage>
</organism>
<dbReference type="OrthoDB" id="7024471at2"/>
<dbReference type="RefSeq" id="WP_019690540.1">
    <property type="nucleotide sequence ID" value="NZ_AFOY02000015.1"/>
</dbReference>
<protein>
    <recommendedName>
        <fullName evidence="3">Fap</fullName>
    </recommendedName>
</protein>
<proteinExistence type="predicted"/>
<sequence>MGNIDKGIFRLLLIGYALGSSISLPVQAADGIIVIQREVQTRNATRRPMVPDPSPLTVNANPSKQVISATNELTDSDISGISSGASIAGTITQATGTLSGNINGQSQLPGLSAGHSAGSGNGVANRINGTIQQGLGSLNAIGGTMK</sequence>
<dbReference type="PATRIC" id="fig|1042209.11.peg.3549"/>
<evidence type="ECO:0000313" key="2">
    <source>
        <dbReference type="Proteomes" id="UP000022611"/>
    </source>
</evidence>